<evidence type="ECO:0000256" key="1">
    <source>
        <dbReference type="SAM" id="MobiDB-lite"/>
    </source>
</evidence>
<dbReference type="InterPro" id="IPR009724">
    <property type="entry name" value="TMEM70"/>
</dbReference>
<protein>
    <submittedName>
        <fullName evidence="2">Uncharacterized protein</fullName>
    </submittedName>
</protein>
<reference evidence="2" key="1">
    <citation type="journal article" date="2023" name="PhytoFront">
        <title>Draft Genome Resources of Seven Strains of Tilletia horrida, Causal Agent of Kernel Smut of Rice.</title>
        <authorList>
            <person name="Khanal S."/>
            <person name="Antony Babu S."/>
            <person name="Zhou X.G."/>
        </authorList>
    </citation>
    <scope>NUCLEOTIDE SEQUENCE</scope>
    <source>
        <strain evidence="2">TX6</strain>
    </source>
</reference>
<dbReference type="PANTHER" id="PTHR13281:SF0">
    <property type="entry name" value="TRANSMEMBRANE PROTEIN 70, MITOCHONDRIAL"/>
    <property type="match status" value="1"/>
</dbReference>
<organism evidence="2 3">
    <name type="scientific">Tilletia horrida</name>
    <dbReference type="NCBI Taxonomy" id="155126"/>
    <lineage>
        <taxon>Eukaryota</taxon>
        <taxon>Fungi</taxon>
        <taxon>Dikarya</taxon>
        <taxon>Basidiomycota</taxon>
        <taxon>Ustilaginomycotina</taxon>
        <taxon>Exobasidiomycetes</taxon>
        <taxon>Tilletiales</taxon>
        <taxon>Tilletiaceae</taxon>
        <taxon>Tilletia</taxon>
    </lineage>
</organism>
<comment type="caution">
    <text evidence="2">The sequence shown here is derived from an EMBL/GenBank/DDBJ whole genome shotgun (WGS) entry which is preliminary data.</text>
</comment>
<name>A0AAN6GNX8_9BASI</name>
<dbReference type="GO" id="GO:0033615">
    <property type="term" value="P:mitochondrial proton-transporting ATP synthase complex assembly"/>
    <property type="evidence" value="ECO:0007669"/>
    <property type="project" value="TreeGrafter"/>
</dbReference>
<gene>
    <name evidence="2" type="ORF">OC846_003828</name>
</gene>
<dbReference type="GO" id="GO:0031966">
    <property type="term" value="C:mitochondrial membrane"/>
    <property type="evidence" value="ECO:0007669"/>
    <property type="project" value="TreeGrafter"/>
</dbReference>
<feature type="region of interest" description="Disordered" evidence="1">
    <location>
        <begin position="56"/>
        <end position="84"/>
    </location>
</feature>
<sequence length="341" mass="37029">MALRLAGSGLLSISCTSSSSSTLLPVGSRCLPWLSQPSTLLRRSTVADVGLRFHHQQHHQHRQTLEQRTQSPRRRLPGSVSSSVSISRSLATSSSSPSPSELPPSNVLATYQGPLHTTFRRLKVFSLSSLVFAGVLTPYLLLGPGSLDTFARVALVITALSASSASTALISWIGKPYVAKLELVRAASPSAAQNDPLPTSSTHLVAHTTSWRLQPLSTTIYQPGYIRGTSRPFAQWQLAADPPAVPVDAPPSTSANLRSLIAETRLTKTGAVVGQYWVEWRPDALTRAPVIPTQAEVGELQETTAAQPQWRMEGVCKIEGKPVRHYNVHEELLNDDWRVLE</sequence>
<dbReference type="EMBL" id="JAPDMZ010000100">
    <property type="protein sequence ID" value="KAK0550071.1"/>
    <property type="molecule type" value="Genomic_DNA"/>
</dbReference>
<dbReference type="PANTHER" id="PTHR13281">
    <property type="entry name" value="TRANSMEMBRANE PROTEIN 70, MITOCHONDRIAL"/>
    <property type="match status" value="1"/>
</dbReference>
<keyword evidence="3" id="KW-1185">Reference proteome</keyword>
<dbReference type="PROSITE" id="PS51257">
    <property type="entry name" value="PROKAR_LIPOPROTEIN"/>
    <property type="match status" value="1"/>
</dbReference>
<proteinExistence type="predicted"/>
<accession>A0AAN6GNX8</accession>
<dbReference type="AlphaFoldDB" id="A0AAN6GNX8"/>
<evidence type="ECO:0000313" key="3">
    <source>
        <dbReference type="Proteomes" id="UP001176517"/>
    </source>
</evidence>
<evidence type="ECO:0000313" key="2">
    <source>
        <dbReference type="EMBL" id="KAK0550071.1"/>
    </source>
</evidence>
<dbReference type="Proteomes" id="UP001176517">
    <property type="component" value="Unassembled WGS sequence"/>
</dbReference>